<keyword evidence="9" id="KW-0406">Ion transport</keyword>
<dbReference type="GO" id="GO:0005251">
    <property type="term" value="F:delayed rectifier potassium channel activity"/>
    <property type="evidence" value="ECO:0007669"/>
    <property type="project" value="TreeGrafter"/>
</dbReference>
<proteinExistence type="predicted"/>
<dbReference type="SUPFAM" id="SSF81324">
    <property type="entry name" value="Voltage-gated potassium channels"/>
    <property type="match status" value="1"/>
</dbReference>
<dbReference type="AlphaFoldDB" id="A0A813M6E1"/>
<evidence type="ECO:0000256" key="9">
    <source>
        <dbReference type="ARBA" id="ARBA00023065"/>
    </source>
</evidence>
<dbReference type="InterPro" id="IPR005821">
    <property type="entry name" value="Ion_trans_dom"/>
</dbReference>
<gene>
    <name evidence="14" type="ORF">OXX778_LOCUS1389</name>
</gene>
<dbReference type="PANTHER" id="PTHR11537">
    <property type="entry name" value="VOLTAGE-GATED POTASSIUM CHANNEL"/>
    <property type="match status" value="1"/>
</dbReference>
<keyword evidence="11" id="KW-0407">Ion channel</keyword>
<evidence type="ECO:0000256" key="6">
    <source>
        <dbReference type="ARBA" id="ARBA00022882"/>
    </source>
</evidence>
<dbReference type="GO" id="GO:0045211">
    <property type="term" value="C:postsynaptic membrane"/>
    <property type="evidence" value="ECO:0007669"/>
    <property type="project" value="TreeGrafter"/>
</dbReference>
<dbReference type="GO" id="GO:0032809">
    <property type="term" value="C:neuronal cell body membrane"/>
    <property type="evidence" value="ECO:0007669"/>
    <property type="project" value="TreeGrafter"/>
</dbReference>
<dbReference type="PROSITE" id="PS50097">
    <property type="entry name" value="BTB"/>
    <property type="match status" value="1"/>
</dbReference>
<dbReference type="PANTHER" id="PTHR11537:SF252">
    <property type="entry name" value="POTASSIUM VOLTAGE-GATED CHANNEL PROTEIN SHAW"/>
    <property type="match status" value="1"/>
</dbReference>
<feature type="domain" description="BTB" evidence="13">
    <location>
        <begin position="16"/>
        <end position="84"/>
    </location>
</feature>
<evidence type="ECO:0000256" key="11">
    <source>
        <dbReference type="ARBA" id="ARBA00023303"/>
    </source>
</evidence>
<feature type="transmembrane region" description="Helical" evidence="12">
    <location>
        <begin position="403"/>
        <end position="427"/>
    </location>
</feature>
<dbReference type="PRINTS" id="PR01498">
    <property type="entry name" value="SHAWCHANNEL"/>
</dbReference>
<keyword evidence="15" id="KW-1185">Reference proteome</keyword>
<comment type="subcellular location">
    <subcellularLocation>
        <location evidence="1">Membrane</location>
        <topology evidence="1">Multi-pass membrane protein</topology>
    </subcellularLocation>
</comment>
<feature type="transmembrane region" description="Helical" evidence="12">
    <location>
        <begin position="337"/>
        <end position="359"/>
    </location>
</feature>
<keyword evidence="2" id="KW-0813">Transport</keyword>
<dbReference type="InterPro" id="IPR011333">
    <property type="entry name" value="SKP1/BTB/POZ_sf"/>
</dbReference>
<evidence type="ECO:0000256" key="3">
    <source>
        <dbReference type="ARBA" id="ARBA00022538"/>
    </source>
</evidence>
<dbReference type="EMBL" id="CAJNOC010000088">
    <property type="protein sequence ID" value="CAF0713879.1"/>
    <property type="molecule type" value="Genomic_DNA"/>
</dbReference>
<evidence type="ECO:0000256" key="2">
    <source>
        <dbReference type="ARBA" id="ARBA00022448"/>
    </source>
</evidence>
<dbReference type="Gene3D" id="1.20.120.350">
    <property type="entry name" value="Voltage-gated potassium channels. Chain C"/>
    <property type="match status" value="1"/>
</dbReference>
<feature type="transmembrane region" description="Helical" evidence="12">
    <location>
        <begin position="181"/>
        <end position="201"/>
    </location>
</feature>
<dbReference type="InterPro" id="IPR028325">
    <property type="entry name" value="VG_K_chnl"/>
</dbReference>
<dbReference type="InterPro" id="IPR003974">
    <property type="entry name" value="K_chnl_volt-dep_Kv3"/>
</dbReference>
<reference evidence="14" key="1">
    <citation type="submission" date="2021-02" db="EMBL/GenBank/DDBJ databases">
        <authorList>
            <person name="Nowell W R."/>
        </authorList>
    </citation>
    <scope>NUCLEOTIDE SEQUENCE</scope>
    <source>
        <strain evidence="14">Ploen Becks lab</strain>
    </source>
</reference>
<dbReference type="Pfam" id="PF02214">
    <property type="entry name" value="BTB_2"/>
    <property type="match status" value="1"/>
</dbReference>
<dbReference type="Gene3D" id="3.30.710.10">
    <property type="entry name" value="Potassium Channel Kv1.1, Chain A"/>
    <property type="match status" value="1"/>
</dbReference>
<evidence type="ECO:0000256" key="8">
    <source>
        <dbReference type="ARBA" id="ARBA00022989"/>
    </source>
</evidence>
<dbReference type="SUPFAM" id="SSF54695">
    <property type="entry name" value="POZ domain"/>
    <property type="match status" value="1"/>
</dbReference>
<dbReference type="OrthoDB" id="10025005at2759"/>
<keyword evidence="3" id="KW-0633">Potassium transport</keyword>
<dbReference type="GO" id="GO:0043679">
    <property type="term" value="C:axon terminus"/>
    <property type="evidence" value="ECO:0007669"/>
    <property type="project" value="TreeGrafter"/>
</dbReference>
<dbReference type="PRINTS" id="PR00169">
    <property type="entry name" value="KCHANNEL"/>
</dbReference>
<comment type="caution">
    <text evidence="14">The sequence shown here is derived from an EMBL/GenBank/DDBJ whole genome shotgun (WGS) entry which is preliminary data.</text>
</comment>
<dbReference type="GO" id="GO:0001508">
    <property type="term" value="P:action potential"/>
    <property type="evidence" value="ECO:0007669"/>
    <property type="project" value="TreeGrafter"/>
</dbReference>
<keyword evidence="8 12" id="KW-1133">Transmembrane helix</keyword>
<dbReference type="GO" id="GO:0008076">
    <property type="term" value="C:voltage-gated potassium channel complex"/>
    <property type="evidence" value="ECO:0007669"/>
    <property type="project" value="InterPro"/>
</dbReference>
<evidence type="ECO:0000256" key="1">
    <source>
        <dbReference type="ARBA" id="ARBA00004141"/>
    </source>
</evidence>
<dbReference type="InterPro" id="IPR003131">
    <property type="entry name" value="T1-type_BTB"/>
</dbReference>
<feature type="transmembrane region" description="Helical" evidence="12">
    <location>
        <begin position="239"/>
        <end position="257"/>
    </location>
</feature>
<dbReference type="FunFam" id="1.10.287.70:FF:000028">
    <property type="entry name" value="potassium voltage-gated channel subfamily D member 3"/>
    <property type="match status" value="1"/>
</dbReference>
<keyword evidence="6" id="KW-0851">Voltage-gated channel</keyword>
<dbReference type="Proteomes" id="UP000663879">
    <property type="component" value="Unassembled WGS sequence"/>
</dbReference>
<evidence type="ECO:0000313" key="15">
    <source>
        <dbReference type="Proteomes" id="UP000663879"/>
    </source>
</evidence>
<dbReference type="GO" id="GO:0051260">
    <property type="term" value="P:protein homooligomerization"/>
    <property type="evidence" value="ECO:0007669"/>
    <property type="project" value="InterPro"/>
</dbReference>
<dbReference type="InterPro" id="IPR027359">
    <property type="entry name" value="Volt_channel_dom_sf"/>
</dbReference>
<keyword evidence="7" id="KW-0630">Potassium</keyword>
<protein>
    <recommendedName>
        <fullName evidence="13">BTB domain-containing protein</fullName>
    </recommendedName>
</protein>
<evidence type="ECO:0000313" key="14">
    <source>
        <dbReference type="EMBL" id="CAF0713879.1"/>
    </source>
</evidence>
<name>A0A813M6E1_9BILA</name>
<evidence type="ECO:0000256" key="7">
    <source>
        <dbReference type="ARBA" id="ARBA00022958"/>
    </source>
</evidence>
<keyword evidence="4 12" id="KW-0812">Transmembrane</keyword>
<feature type="transmembrane region" description="Helical" evidence="12">
    <location>
        <begin position="371"/>
        <end position="391"/>
    </location>
</feature>
<dbReference type="SMART" id="SM00225">
    <property type="entry name" value="BTB"/>
    <property type="match status" value="1"/>
</dbReference>
<dbReference type="FunFam" id="3.30.710.10:FF:000020">
    <property type="entry name" value="Potassium voltage-gated channel protein Shaw"/>
    <property type="match status" value="1"/>
</dbReference>
<dbReference type="Gene3D" id="1.10.287.70">
    <property type="match status" value="1"/>
</dbReference>
<keyword evidence="10 12" id="KW-0472">Membrane</keyword>
<dbReference type="PRINTS" id="PR01491">
    <property type="entry name" value="KVCHANNEL"/>
</dbReference>
<sequence length="467" mass="53810">MTNNLNTIHVDMDLENRVVLNVGGTRFETYKTILKKIPATRLSRLTEALVNYDPATNEYFFDRHPGVFSQILNYYRTGKLHYPINVCGPLFEEELEFWGLDSNQVEPCCWKTYTKHRATEETLATLDGLNLDVDRTSKHDLMIKFGIDEHRALMDSKMNYFKRLQPIIWQLFEEPRSSKPATVIASIQITMIILSVVILWLGTYTETNVHSININKEIIKSNNVTENMFETFRIMDADFYNIYLVILEYISVSWFIVDMSVRFIVAPNKRAFLFSTDNIIDFLATSWSVIDIFIRLYVKSILLDSLKVIRVLRFFRLLSYHSGLKVIISSLKTSAPVLQLLVFFIIVSSTLYGAMIFYAERLTTDDADNNIFISIPEAFWYAIVSLTTIGYGDFSPKTSLGRLFGGACAVTGVLMVGLPMTIVVEIFSNFFNHLRARSKLPKQRRRILPVEAPRLRKRTQANITEIN</sequence>
<evidence type="ECO:0000256" key="5">
    <source>
        <dbReference type="ARBA" id="ARBA00022826"/>
    </source>
</evidence>
<evidence type="ECO:0000259" key="13">
    <source>
        <dbReference type="PROSITE" id="PS50097"/>
    </source>
</evidence>
<dbReference type="Pfam" id="PF00520">
    <property type="entry name" value="Ion_trans"/>
    <property type="match status" value="1"/>
</dbReference>
<evidence type="ECO:0000256" key="4">
    <source>
        <dbReference type="ARBA" id="ARBA00022692"/>
    </source>
</evidence>
<dbReference type="GO" id="GO:0032590">
    <property type="term" value="C:dendrite membrane"/>
    <property type="evidence" value="ECO:0007669"/>
    <property type="project" value="TreeGrafter"/>
</dbReference>
<keyword evidence="5" id="KW-0631">Potassium channel</keyword>
<dbReference type="GO" id="GO:0042734">
    <property type="term" value="C:presynaptic membrane"/>
    <property type="evidence" value="ECO:0007669"/>
    <property type="project" value="TreeGrafter"/>
</dbReference>
<accession>A0A813M6E1</accession>
<evidence type="ECO:0000256" key="10">
    <source>
        <dbReference type="ARBA" id="ARBA00023136"/>
    </source>
</evidence>
<organism evidence="14 15">
    <name type="scientific">Brachionus calyciflorus</name>
    <dbReference type="NCBI Taxonomy" id="104777"/>
    <lineage>
        <taxon>Eukaryota</taxon>
        <taxon>Metazoa</taxon>
        <taxon>Spiralia</taxon>
        <taxon>Gnathifera</taxon>
        <taxon>Rotifera</taxon>
        <taxon>Eurotatoria</taxon>
        <taxon>Monogononta</taxon>
        <taxon>Pseudotrocha</taxon>
        <taxon>Ploima</taxon>
        <taxon>Brachionidae</taxon>
        <taxon>Brachionus</taxon>
    </lineage>
</organism>
<dbReference type="InterPro" id="IPR000210">
    <property type="entry name" value="BTB/POZ_dom"/>
</dbReference>
<dbReference type="InterPro" id="IPR003968">
    <property type="entry name" value="K_chnl_volt-dep_Kv"/>
</dbReference>
<evidence type="ECO:0000256" key="12">
    <source>
        <dbReference type="SAM" id="Phobius"/>
    </source>
</evidence>